<evidence type="ECO:0000256" key="2">
    <source>
        <dbReference type="ARBA" id="ARBA00023157"/>
    </source>
</evidence>
<keyword evidence="1 5" id="KW-0732">Signal</keyword>
<dbReference type="Gene3D" id="1.20.140.40">
    <property type="entry name" value="Invertase/pectin methylesterase inhibitor family protein"/>
    <property type="match status" value="1"/>
</dbReference>
<dbReference type="SUPFAM" id="SSF101148">
    <property type="entry name" value="Plant invertase/pectin methylesterase inhibitor"/>
    <property type="match status" value="1"/>
</dbReference>
<organism evidence="7 8">
    <name type="scientific">Buddleja alternifolia</name>
    <dbReference type="NCBI Taxonomy" id="168488"/>
    <lineage>
        <taxon>Eukaryota</taxon>
        <taxon>Viridiplantae</taxon>
        <taxon>Streptophyta</taxon>
        <taxon>Embryophyta</taxon>
        <taxon>Tracheophyta</taxon>
        <taxon>Spermatophyta</taxon>
        <taxon>Magnoliopsida</taxon>
        <taxon>eudicotyledons</taxon>
        <taxon>Gunneridae</taxon>
        <taxon>Pentapetalae</taxon>
        <taxon>asterids</taxon>
        <taxon>lamiids</taxon>
        <taxon>Lamiales</taxon>
        <taxon>Scrophulariaceae</taxon>
        <taxon>Buddlejeae</taxon>
        <taxon>Buddleja</taxon>
    </lineage>
</organism>
<feature type="domain" description="Pectinesterase inhibitor" evidence="6">
    <location>
        <begin position="90"/>
        <end position="234"/>
    </location>
</feature>
<evidence type="ECO:0000256" key="5">
    <source>
        <dbReference type="SAM" id="SignalP"/>
    </source>
</evidence>
<dbReference type="PANTHER" id="PTHR36710:SF18">
    <property type="entry name" value="PECTINESTERASE INHIBITOR 5-RELATED"/>
    <property type="match status" value="1"/>
</dbReference>
<evidence type="ECO:0000256" key="1">
    <source>
        <dbReference type="ARBA" id="ARBA00022729"/>
    </source>
</evidence>
<gene>
    <name evidence="7" type="ORF">BUALT_Bualt14G0125000</name>
</gene>
<dbReference type="InterPro" id="IPR006501">
    <property type="entry name" value="Pectinesterase_inhib_dom"/>
</dbReference>
<accession>A0AAV6WR19</accession>
<feature type="region of interest" description="Disordered" evidence="4">
    <location>
        <begin position="28"/>
        <end position="89"/>
    </location>
</feature>
<dbReference type="InterPro" id="IPR035513">
    <property type="entry name" value="Invertase/methylesterase_inhib"/>
</dbReference>
<evidence type="ECO:0000259" key="6">
    <source>
        <dbReference type="SMART" id="SM00856"/>
    </source>
</evidence>
<sequence>MALLNNLRLLFLSFSLLIFSQSALSQLSPVVSPPSPQPELSHVPSPSEGPGPIPSPSERPAHVPSPSPSDETHHSDISSPPSISPGPSADVDQKVKEICGFTDYPSLCLATVIPHLEGKNDVPSVLEVSINVAAKVAEHGLSLAKELFEKPGKTPELAPILDDCKESYIAAVDSFENTKKAFPKRDIGTMNSMLSAVITDVGDCEDGFSGVGTVSPLAKIADKLTNMTSNCLAIVAHLK</sequence>
<proteinExistence type="inferred from homology"/>
<dbReference type="PANTHER" id="PTHR36710">
    <property type="entry name" value="PECTINESTERASE INHIBITOR-LIKE"/>
    <property type="match status" value="1"/>
</dbReference>
<dbReference type="InterPro" id="IPR052421">
    <property type="entry name" value="PCW_Enzyme_Inhibitor"/>
</dbReference>
<keyword evidence="2" id="KW-1015">Disulfide bond</keyword>
<evidence type="ECO:0000313" key="7">
    <source>
        <dbReference type="EMBL" id="KAG8370516.1"/>
    </source>
</evidence>
<feature type="compositionally biased region" description="Low complexity" evidence="4">
    <location>
        <begin position="77"/>
        <end position="88"/>
    </location>
</feature>
<name>A0AAV6WR19_9LAMI</name>
<reference evidence="7" key="1">
    <citation type="submission" date="2019-10" db="EMBL/GenBank/DDBJ databases">
        <authorList>
            <person name="Zhang R."/>
            <person name="Pan Y."/>
            <person name="Wang J."/>
            <person name="Ma R."/>
            <person name="Yu S."/>
        </authorList>
    </citation>
    <scope>NUCLEOTIDE SEQUENCE</scope>
    <source>
        <strain evidence="7">LA-IB0</strain>
        <tissue evidence="7">Leaf</tissue>
    </source>
</reference>
<dbReference type="NCBIfam" id="TIGR01614">
    <property type="entry name" value="PME_inhib"/>
    <property type="match status" value="1"/>
</dbReference>
<feature type="signal peptide" evidence="5">
    <location>
        <begin position="1"/>
        <end position="25"/>
    </location>
</feature>
<dbReference type="FunFam" id="1.20.140.40:FF:000003">
    <property type="entry name" value="Invertase/pectin methylesterase inhibitor family protein"/>
    <property type="match status" value="1"/>
</dbReference>
<evidence type="ECO:0000313" key="8">
    <source>
        <dbReference type="Proteomes" id="UP000826271"/>
    </source>
</evidence>
<dbReference type="SMART" id="SM00856">
    <property type="entry name" value="PMEI"/>
    <property type="match status" value="1"/>
</dbReference>
<evidence type="ECO:0000256" key="3">
    <source>
        <dbReference type="ARBA" id="ARBA00038471"/>
    </source>
</evidence>
<keyword evidence="8" id="KW-1185">Reference proteome</keyword>
<feature type="compositionally biased region" description="Pro residues" evidence="4">
    <location>
        <begin position="47"/>
        <end position="67"/>
    </location>
</feature>
<comment type="similarity">
    <text evidence="3">Belongs to the PMEI family.</text>
</comment>
<dbReference type="Pfam" id="PF04043">
    <property type="entry name" value="PMEI"/>
    <property type="match status" value="1"/>
</dbReference>
<dbReference type="AlphaFoldDB" id="A0AAV6WR19"/>
<feature type="chain" id="PRO_5043395073" description="Pectinesterase inhibitor domain-containing protein" evidence="5">
    <location>
        <begin position="26"/>
        <end position="239"/>
    </location>
</feature>
<dbReference type="GO" id="GO:0004857">
    <property type="term" value="F:enzyme inhibitor activity"/>
    <property type="evidence" value="ECO:0007669"/>
    <property type="project" value="InterPro"/>
</dbReference>
<dbReference type="CDD" id="cd15800">
    <property type="entry name" value="PMEI-like_2"/>
    <property type="match status" value="1"/>
</dbReference>
<dbReference type="EMBL" id="WHWC01000014">
    <property type="protein sequence ID" value="KAG8370516.1"/>
    <property type="molecule type" value="Genomic_DNA"/>
</dbReference>
<comment type="caution">
    <text evidence="7">The sequence shown here is derived from an EMBL/GenBank/DDBJ whole genome shotgun (WGS) entry which is preliminary data.</text>
</comment>
<dbReference type="Proteomes" id="UP000826271">
    <property type="component" value="Unassembled WGS sequence"/>
</dbReference>
<protein>
    <recommendedName>
        <fullName evidence="6">Pectinesterase inhibitor domain-containing protein</fullName>
    </recommendedName>
</protein>
<evidence type="ECO:0000256" key="4">
    <source>
        <dbReference type="SAM" id="MobiDB-lite"/>
    </source>
</evidence>